<comment type="subcellular location">
    <subcellularLocation>
        <location evidence="1 10">Membrane</location>
        <topology evidence="1 10">Multi-pass membrane protein</topology>
    </subcellularLocation>
</comment>
<evidence type="ECO:0000256" key="9">
    <source>
        <dbReference type="PROSITE-ProRule" id="PRU00703"/>
    </source>
</evidence>
<organism evidence="13 14">
    <name type="scientific">Panagrolaimus superbus</name>
    <dbReference type="NCBI Taxonomy" id="310955"/>
    <lineage>
        <taxon>Eukaryota</taxon>
        <taxon>Metazoa</taxon>
        <taxon>Ecdysozoa</taxon>
        <taxon>Nematoda</taxon>
        <taxon>Chromadorea</taxon>
        <taxon>Rhabditida</taxon>
        <taxon>Tylenchina</taxon>
        <taxon>Panagrolaimomorpha</taxon>
        <taxon>Panagrolaimoidea</taxon>
        <taxon>Panagrolaimidae</taxon>
        <taxon>Panagrolaimus</taxon>
    </lineage>
</organism>
<dbReference type="SUPFAM" id="SSF81340">
    <property type="entry name" value="Clc chloride channel"/>
    <property type="match status" value="1"/>
</dbReference>
<evidence type="ECO:0000256" key="4">
    <source>
        <dbReference type="ARBA" id="ARBA00022737"/>
    </source>
</evidence>
<dbReference type="AlphaFoldDB" id="A0A914YTT6"/>
<accession>A0A914YTT6</accession>
<proteinExistence type="inferred from homology"/>
<dbReference type="PANTHER" id="PTHR45720:SF10">
    <property type="entry name" value="CHLORIDE CHANNEL PROTEIN 2"/>
    <property type="match status" value="1"/>
</dbReference>
<evidence type="ECO:0000256" key="1">
    <source>
        <dbReference type="ARBA" id="ARBA00004141"/>
    </source>
</evidence>
<dbReference type="InterPro" id="IPR050970">
    <property type="entry name" value="Cl_channel_volt-gated"/>
</dbReference>
<evidence type="ECO:0000256" key="8">
    <source>
        <dbReference type="ARBA" id="ARBA00023214"/>
    </source>
</evidence>
<evidence type="ECO:0000313" key="13">
    <source>
        <dbReference type="Proteomes" id="UP000887577"/>
    </source>
</evidence>
<dbReference type="WBParaSite" id="PSU_v2.g4081.t1">
    <property type="protein sequence ID" value="PSU_v2.g4081.t1"/>
    <property type="gene ID" value="PSU_v2.g4081"/>
</dbReference>
<feature type="region of interest" description="Disordered" evidence="11">
    <location>
        <begin position="283"/>
        <end position="328"/>
    </location>
</feature>
<evidence type="ECO:0000259" key="12">
    <source>
        <dbReference type="PROSITE" id="PS51371"/>
    </source>
</evidence>
<keyword evidence="13" id="KW-1185">Reference proteome</keyword>
<evidence type="ECO:0000256" key="6">
    <source>
        <dbReference type="ARBA" id="ARBA00023065"/>
    </source>
</evidence>
<keyword evidence="4" id="KW-0677">Repeat</keyword>
<keyword evidence="8 10" id="KW-0868">Chloride</keyword>
<evidence type="ECO:0000256" key="2">
    <source>
        <dbReference type="ARBA" id="ARBA00022448"/>
    </source>
</evidence>
<feature type="transmembrane region" description="Helical" evidence="10">
    <location>
        <begin position="66"/>
        <end position="85"/>
    </location>
</feature>
<sequence>MFGYGAITFPAGIGQYLAGERLFGETVRDFFGNCSWVLSNTSEPFGCTQAQLGVWSNNGRSMPMDVLMLFFVFSFIFITLCSTLPVPLGAFVPSFVIGGSIGRAFGEALLILMPHRAAIIFPGIYAVVGAAAFCSGATHSVSVAVILYEVTGQLHYTIPILIGVIVAHAVGKHLQPSIYDSIVQIKKLPYLPDISHISQDFIGITAEQFMVKDVKFLSHDSTLADVREIIMKFPNVHTFPICDSNKNQILIGSCKRTNLRKIIDRTIGPKAYSAELARRLTNVNPDGTNTSTHSAPSATDLDVVNGDPNPTSNNKGEKDSLLSKDQQPSTITGWKLRSFINRKKNHDNGVFGFNSKERAIWEANALEASLELNEIEFDSAPFQLMERSPLLHVHMLFSLLGLKRAYITKCGRLEGLISRRELRKGIEDVRQGILVARRISGKLDPSLFTVASVKPELQFKN</sequence>
<name>A0A914YTT6_9BILA</name>
<dbReference type="Pfam" id="PF00654">
    <property type="entry name" value="Voltage_CLC"/>
    <property type="match status" value="1"/>
</dbReference>
<dbReference type="InterPro" id="IPR046342">
    <property type="entry name" value="CBS_dom_sf"/>
</dbReference>
<evidence type="ECO:0000256" key="7">
    <source>
        <dbReference type="ARBA" id="ARBA00023136"/>
    </source>
</evidence>
<feature type="domain" description="CBS" evidence="12">
    <location>
        <begin position="210"/>
        <end position="270"/>
    </location>
</feature>
<keyword evidence="2 10" id="KW-0813">Transport</keyword>
<dbReference type="Gene3D" id="3.10.580.10">
    <property type="entry name" value="CBS-domain"/>
    <property type="match status" value="2"/>
</dbReference>
<feature type="compositionally biased region" description="Polar residues" evidence="11">
    <location>
        <begin position="283"/>
        <end position="297"/>
    </location>
</feature>
<dbReference type="PROSITE" id="PS51371">
    <property type="entry name" value="CBS"/>
    <property type="match status" value="1"/>
</dbReference>
<reference evidence="14" key="1">
    <citation type="submission" date="2022-11" db="UniProtKB">
        <authorList>
            <consortium name="WormBaseParasite"/>
        </authorList>
    </citation>
    <scope>IDENTIFICATION</scope>
</reference>
<dbReference type="InterPro" id="IPR014743">
    <property type="entry name" value="Cl-channel_core"/>
</dbReference>
<dbReference type="GO" id="GO:0005247">
    <property type="term" value="F:voltage-gated chloride channel activity"/>
    <property type="evidence" value="ECO:0007669"/>
    <property type="project" value="TreeGrafter"/>
</dbReference>
<dbReference type="InterPro" id="IPR000644">
    <property type="entry name" value="CBS_dom"/>
</dbReference>
<keyword evidence="3 10" id="KW-0812">Transmembrane</keyword>
<dbReference type="Pfam" id="PF00571">
    <property type="entry name" value="CBS"/>
    <property type="match status" value="1"/>
</dbReference>
<evidence type="ECO:0000256" key="11">
    <source>
        <dbReference type="SAM" id="MobiDB-lite"/>
    </source>
</evidence>
<feature type="transmembrane region" description="Helical" evidence="10">
    <location>
        <begin position="154"/>
        <end position="171"/>
    </location>
</feature>
<protein>
    <recommendedName>
        <fullName evidence="10">Chloride channel protein</fullName>
    </recommendedName>
</protein>
<comment type="similarity">
    <text evidence="10">Belongs to the chloride channel (TC 2.A.49) family.</text>
</comment>
<dbReference type="InterPro" id="IPR001807">
    <property type="entry name" value="ClC"/>
</dbReference>
<dbReference type="PANTHER" id="PTHR45720">
    <property type="entry name" value="CHLORIDE CHANNEL PROTEIN 2"/>
    <property type="match status" value="1"/>
</dbReference>
<keyword evidence="5 10" id="KW-1133">Transmembrane helix</keyword>
<keyword evidence="9" id="KW-0129">CBS domain</keyword>
<evidence type="ECO:0000256" key="10">
    <source>
        <dbReference type="RuleBase" id="RU361221"/>
    </source>
</evidence>
<dbReference type="PRINTS" id="PR00762">
    <property type="entry name" value="CLCHANNEL"/>
</dbReference>
<keyword evidence="6 10" id="KW-0406">Ion transport</keyword>
<evidence type="ECO:0000256" key="3">
    <source>
        <dbReference type="ARBA" id="ARBA00022692"/>
    </source>
</evidence>
<dbReference type="GO" id="GO:0005886">
    <property type="term" value="C:plasma membrane"/>
    <property type="evidence" value="ECO:0007669"/>
    <property type="project" value="TreeGrafter"/>
</dbReference>
<dbReference type="Proteomes" id="UP000887577">
    <property type="component" value="Unplaced"/>
</dbReference>
<keyword evidence="7 10" id="KW-0472">Membrane</keyword>
<evidence type="ECO:0000256" key="5">
    <source>
        <dbReference type="ARBA" id="ARBA00022989"/>
    </source>
</evidence>
<dbReference type="Gene3D" id="1.10.3080.10">
    <property type="entry name" value="Clc chloride channel"/>
    <property type="match status" value="1"/>
</dbReference>
<evidence type="ECO:0000313" key="14">
    <source>
        <dbReference type="WBParaSite" id="PSU_v2.g4081.t1"/>
    </source>
</evidence>
<dbReference type="SUPFAM" id="SSF54631">
    <property type="entry name" value="CBS-domain pair"/>
    <property type="match status" value="1"/>
</dbReference>
<comment type="caution">
    <text evidence="10">Lacks conserved residue(s) required for the propagation of feature annotation.</text>
</comment>